<keyword evidence="9" id="KW-1185">Reference proteome</keyword>
<organism evidence="8 9">
    <name type="scientific">Deinococcus lacus</name>
    <dbReference type="NCBI Taxonomy" id="392561"/>
    <lineage>
        <taxon>Bacteria</taxon>
        <taxon>Thermotogati</taxon>
        <taxon>Deinococcota</taxon>
        <taxon>Deinococci</taxon>
        <taxon>Deinococcales</taxon>
        <taxon>Deinococcaceae</taxon>
        <taxon>Deinococcus</taxon>
    </lineage>
</organism>
<dbReference type="PANTHER" id="PTHR30213:SF1">
    <property type="entry name" value="INNER MEMBRANE PROTEIN YHJD"/>
    <property type="match status" value="1"/>
</dbReference>
<dbReference type="InterPro" id="IPR017039">
    <property type="entry name" value="Virul_fac_BrkB"/>
</dbReference>
<keyword evidence="2" id="KW-1003">Cell membrane</keyword>
<evidence type="ECO:0000313" key="9">
    <source>
        <dbReference type="Proteomes" id="UP001596297"/>
    </source>
</evidence>
<proteinExistence type="predicted"/>
<evidence type="ECO:0000256" key="4">
    <source>
        <dbReference type="ARBA" id="ARBA00022989"/>
    </source>
</evidence>
<comment type="caution">
    <text evidence="8">The sequence shown here is derived from an EMBL/GenBank/DDBJ whole genome shotgun (WGS) entry which is preliminary data.</text>
</comment>
<reference evidence="9" key="1">
    <citation type="journal article" date="2019" name="Int. J. Syst. Evol. Microbiol.">
        <title>The Global Catalogue of Microorganisms (GCM) 10K type strain sequencing project: providing services to taxonomists for standard genome sequencing and annotation.</title>
        <authorList>
            <consortium name="The Broad Institute Genomics Platform"/>
            <consortium name="The Broad Institute Genome Sequencing Center for Infectious Disease"/>
            <person name="Wu L."/>
            <person name="Ma J."/>
        </authorList>
    </citation>
    <scope>NUCLEOTIDE SEQUENCE [LARGE SCALE GENOMIC DNA]</scope>
    <source>
        <strain evidence="9">CGMCC 1.15772</strain>
    </source>
</reference>
<name>A0ABW1YEB5_9DEIO</name>
<feature type="transmembrane region" description="Helical" evidence="7">
    <location>
        <begin position="26"/>
        <end position="54"/>
    </location>
</feature>
<sequence length="365" mass="39665">MLPFSAVLKLLQEAFGAFNRDNAPRMAAALTFFSLFALAPLLVLAIAVSSSLLADNTVQERLISFITQNLTSSANPEAAQQTAGQLRELLSASQAKLKDSVPLTYLLGFATLFWASTNLFVQLRGALNDLWHVPDDQEGGFLGMLVARAKGFAMIIGFGLLIVAFFGVNTYFSAAAQTLGEQIGVGVLLVRLVAAALGVILMTGVFAMIYRVLPNVQLQWKDVTIGAFVTAVLFIAAQVALSWYFANFLASSPFGAASSLILLLLWINYNSMILFFGAELTYAYAKHYGSSEAAISALNKDDGYLSEREARAIAYATERGARLAPQERPRAWNRREQPEQPTMLTVTQKPPGRCCLAWAEQSGTR</sequence>
<accession>A0ABW1YEB5</accession>
<feature type="transmembrane region" description="Helical" evidence="7">
    <location>
        <begin position="152"/>
        <end position="172"/>
    </location>
</feature>
<keyword evidence="3 7" id="KW-0812">Transmembrane</keyword>
<feature type="transmembrane region" description="Helical" evidence="7">
    <location>
        <begin position="192"/>
        <end position="213"/>
    </location>
</feature>
<dbReference type="Pfam" id="PF03631">
    <property type="entry name" value="Virul_fac_BrkB"/>
    <property type="match status" value="1"/>
</dbReference>
<comment type="subcellular location">
    <subcellularLocation>
        <location evidence="1">Cell membrane</location>
        <topology evidence="1">Multi-pass membrane protein</topology>
    </subcellularLocation>
</comment>
<feature type="compositionally biased region" description="Basic and acidic residues" evidence="6">
    <location>
        <begin position="324"/>
        <end position="338"/>
    </location>
</feature>
<evidence type="ECO:0000256" key="6">
    <source>
        <dbReference type="SAM" id="MobiDB-lite"/>
    </source>
</evidence>
<evidence type="ECO:0000313" key="8">
    <source>
        <dbReference type="EMBL" id="MFC6591925.1"/>
    </source>
</evidence>
<protein>
    <submittedName>
        <fullName evidence="8">YihY/virulence factor BrkB family protein</fullName>
    </submittedName>
</protein>
<dbReference type="NCBIfam" id="TIGR00765">
    <property type="entry name" value="yihY_not_rbn"/>
    <property type="match status" value="1"/>
</dbReference>
<dbReference type="EMBL" id="JBHSWD010000001">
    <property type="protein sequence ID" value="MFC6591925.1"/>
    <property type="molecule type" value="Genomic_DNA"/>
</dbReference>
<evidence type="ECO:0000256" key="1">
    <source>
        <dbReference type="ARBA" id="ARBA00004651"/>
    </source>
</evidence>
<evidence type="ECO:0000256" key="2">
    <source>
        <dbReference type="ARBA" id="ARBA00022475"/>
    </source>
</evidence>
<feature type="transmembrane region" description="Helical" evidence="7">
    <location>
        <begin position="225"/>
        <end position="245"/>
    </location>
</feature>
<gene>
    <name evidence="8" type="ORF">ACFP81_07840</name>
</gene>
<dbReference type="PANTHER" id="PTHR30213">
    <property type="entry name" value="INNER MEMBRANE PROTEIN YHJD"/>
    <property type="match status" value="1"/>
</dbReference>
<dbReference type="RefSeq" id="WP_380082941.1">
    <property type="nucleotide sequence ID" value="NZ_JBHSWD010000001.1"/>
</dbReference>
<evidence type="ECO:0000256" key="7">
    <source>
        <dbReference type="SAM" id="Phobius"/>
    </source>
</evidence>
<feature type="transmembrane region" description="Helical" evidence="7">
    <location>
        <begin position="257"/>
        <end position="278"/>
    </location>
</feature>
<evidence type="ECO:0000256" key="5">
    <source>
        <dbReference type="ARBA" id="ARBA00023136"/>
    </source>
</evidence>
<dbReference type="Proteomes" id="UP001596297">
    <property type="component" value="Unassembled WGS sequence"/>
</dbReference>
<evidence type="ECO:0000256" key="3">
    <source>
        <dbReference type="ARBA" id="ARBA00022692"/>
    </source>
</evidence>
<keyword evidence="4 7" id="KW-1133">Transmembrane helix</keyword>
<feature type="region of interest" description="Disordered" evidence="6">
    <location>
        <begin position="324"/>
        <end position="347"/>
    </location>
</feature>
<keyword evidence="5 7" id="KW-0472">Membrane</keyword>